<keyword evidence="6" id="KW-0411">Iron-sulfur</keyword>
<reference evidence="7" key="1">
    <citation type="journal article" date="2014" name="Front. Microbiol.">
        <title>High frequency of phylogenetically diverse reductive dehalogenase-homologous genes in deep subseafloor sedimentary metagenomes.</title>
        <authorList>
            <person name="Kawai M."/>
            <person name="Futagami T."/>
            <person name="Toyoda A."/>
            <person name="Takaki Y."/>
            <person name="Nishi S."/>
            <person name="Hori S."/>
            <person name="Arai W."/>
            <person name="Tsubouchi T."/>
            <person name="Morono Y."/>
            <person name="Uchiyama I."/>
            <person name="Ito T."/>
            <person name="Fujiyama A."/>
            <person name="Inagaki F."/>
            <person name="Takami H."/>
        </authorList>
    </citation>
    <scope>NUCLEOTIDE SEQUENCE</scope>
    <source>
        <strain evidence="7">Expedition CK06-06</strain>
    </source>
</reference>
<dbReference type="GO" id="GO:0004601">
    <property type="term" value="F:peroxidase activity"/>
    <property type="evidence" value="ECO:0007669"/>
    <property type="project" value="TreeGrafter"/>
</dbReference>
<dbReference type="GO" id="GO:0050418">
    <property type="term" value="F:hydroxylamine reductase activity"/>
    <property type="evidence" value="ECO:0007669"/>
    <property type="project" value="TreeGrafter"/>
</dbReference>
<evidence type="ECO:0000256" key="6">
    <source>
        <dbReference type="ARBA" id="ARBA00023014"/>
    </source>
</evidence>
<evidence type="ECO:0008006" key="8">
    <source>
        <dbReference type="Google" id="ProtNLM"/>
    </source>
</evidence>
<keyword evidence="1" id="KW-0004">4Fe-4S</keyword>
<dbReference type="InterPro" id="IPR004137">
    <property type="entry name" value="HCP/CODH"/>
</dbReference>
<dbReference type="GO" id="GO:0051539">
    <property type="term" value="F:4 iron, 4 sulfur cluster binding"/>
    <property type="evidence" value="ECO:0007669"/>
    <property type="project" value="UniProtKB-KW"/>
</dbReference>
<dbReference type="AlphaFoldDB" id="X0WWR8"/>
<evidence type="ECO:0000256" key="3">
    <source>
        <dbReference type="ARBA" id="ARBA00022723"/>
    </source>
</evidence>
<evidence type="ECO:0000256" key="4">
    <source>
        <dbReference type="ARBA" id="ARBA00023002"/>
    </source>
</evidence>
<dbReference type="InterPro" id="IPR011254">
    <property type="entry name" value="Prismane-like_sf"/>
</dbReference>
<accession>X0WWR8</accession>
<feature type="non-terminal residue" evidence="7">
    <location>
        <position position="240"/>
    </location>
</feature>
<sequence>AAHSDHGRDTTHALLLAAQGKAGAYKIKDEEKLRALATEYEIKTEGRKKAEIAEELAGKILGEFGQQQGELRMPLRAPKKRVELWRKLGIMPRGVDREIVEMMHRTHMGVGNDYKNILLHGLRVALSDGWGGSMIATELSDILFKTPEPIRGRSNLGVLAEDEINVIVHGHEPTLSEVVVEASRDPEILNLIKEDGAKGINIAGICCTSNEILMRHGIPVAGNFLQQELALITGAVDLMM</sequence>
<gene>
    <name evidence="7" type="ORF">S01H1_74219</name>
</gene>
<dbReference type="PANTHER" id="PTHR30109">
    <property type="entry name" value="HYDROXYLAMINE REDUCTASE"/>
    <property type="match status" value="1"/>
</dbReference>
<name>X0WWR8_9ZZZZ</name>
<proteinExistence type="predicted"/>
<dbReference type="EMBL" id="BARS01049635">
    <property type="protein sequence ID" value="GAG35125.1"/>
    <property type="molecule type" value="Genomic_DNA"/>
</dbReference>
<dbReference type="GO" id="GO:0042542">
    <property type="term" value="P:response to hydrogen peroxide"/>
    <property type="evidence" value="ECO:0007669"/>
    <property type="project" value="TreeGrafter"/>
</dbReference>
<dbReference type="GO" id="GO:0006091">
    <property type="term" value="P:generation of precursor metabolites and energy"/>
    <property type="evidence" value="ECO:0007669"/>
    <property type="project" value="InterPro"/>
</dbReference>
<keyword evidence="5" id="KW-0408">Iron</keyword>
<dbReference type="SUPFAM" id="SSF56821">
    <property type="entry name" value="Prismane protein-like"/>
    <property type="match status" value="1"/>
</dbReference>
<dbReference type="InterPro" id="IPR016099">
    <property type="entry name" value="Prismane-like_a/b-sand"/>
</dbReference>
<keyword evidence="3" id="KW-0479">Metal-binding</keyword>
<dbReference type="PANTHER" id="PTHR30109:SF4">
    <property type="entry name" value="CARBON MONOXIDE DEHYDROGENASE"/>
    <property type="match status" value="1"/>
</dbReference>
<dbReference type="Gene3D" id="3.40.50.2030">
    <property type="match status" value="1"/>
</dbReference>
<organism evidence="7">
    <name type="scientific">marine sediment metagenome</name>
    <dbReference type="NCBI Taxonomy" id="412755"/>
    <lineage>
        <taxon>unclassified sequences</taxon>
        <taxon>metagenomes</taxon>
        <taxon>ecological metagenomes</taxon>
    </lineage>
</organism>
<evidence type="ECO:0000313" key="7">
    <source>
        <dbReference type="EMBL" id="GAG35125.1"/>
    </source>
</evidence>
<dbReference type="Gene3D" id="1.20.1270.30">
    <property type="match status" value="1"/>
</dbReference>
<evidence type="ECO:0000256" key="1">
    <source>
        <dbReference type="ARBA" id="ARBA00022485"/>
    </source>
</evidence>
<dbReference type="Pfam" id="PF03063">
    <property type="entry name" value="Prismane"/>
    <property type="match status" value="1"/>
</dbReference>
<dbReference type="InterPro" id="IPR016101">
    <property type="entry name" value="CO_DH_a-bundle"/>
</dbReference>
<keyword evidence="4" id="KW-0560">Oxidoreductase</keyword>
<protein>
    <recommendedName>
        <fullName evidence="8">Carbon monoxide dehydrogenase 1</fullName>
    </recommendedName>
</protein>
<dbReference type="GO" id="GO:0043885">
    <property type="term" value="F:anaerobic carbon-monoxide dehydrogenase activity"/>
    <property type="evidence" value="ECO:0007669"/>
    <property type="project" value="InterPro"/>
</dbReference>
<evidence type="ECO:0000256" key="2">
    <source>
        <dbReference type="ARBA" id="ARBA00022596"/>
    </source>
</evidence>
<keyword evidence="2" id="KW-0533">Nickel</keyword>
<evidence type="ECO:0000256" key="5">
    <source>
        <dbReference type="ARBA" id="ARBA00023004"/>
    </source>
</evidence>
<dbReference type="GO" id="GO:0016151">
    <property type="term" value="F:nickel cation binding"/>
    <property type="evidence" value="ECO:0007669"/>
    <property type="project" value="InterPro"/>
</dbReference>
<feature type="non-terminal residue" evidence="7">
    <location>
        <position position="1"/>
    </location>
</feature>
<comment type="caution">
    <text evidence="7">The sequence shown here is derived from an EMBL/GenBank/DDBJ whole genome shotgun (WGS) entry which is preliminary data.</text>
</comment>